<evidence type="ECO:0000256" key="2">
    <source>
        <dbReference type="ARBA" id="ARBA00022553"/>
    </source>
</evidence>
<evidence type="ECO:0000259" key="3">
    <source>
        <dbReference type="Pfam" id="PF00501"/>
    </source>
</evidence>
<dbReference type="EMBL" id="ML994656">
    <property type="protein sequence ID" value="KAF2180762.1"/>
    <property type="molecule type" value="Genomic_DNA"/>
</dbReference>
<reference evidence="4" key="1">
    <citation type="journal article" date="2020" name="Stud. Mycol.">
        <title>101 Dothideomycetes genomes: a test case for predicting lifestyles and emergence of pathogens.</title>
        <authorList>
            <person name="Haridas S."/>
            <person name="Albert R."/>
            <person name="Binder M."/>
            <person name="Bloem J."/>
            <person name="Labutti K."/>
            <person name="Salamov A."/>
            <person name="Andreopoulos B."/>
            <person name="Baker S."/>
            <person name="Barry K."/>
            <person name="Bills G."/>
            <person name="Bluhm B."/>
            <person name="Cannon C."/>
            <person name="Castanera R."/>
            <person name="Culley D."/>
            <person name="Daum C."/>
            <person name="Ezra D."/>
            <person name="Gonzalez J."/>
            <person name="Henrissat B."/>
            <person name="Kuo A."/>
            <person name="Liang C."/>
            <person name="Lipzen A."/>
            <person name="Lutzoni F."/>
            <person name="Magnuson J."/>
            <person name="Mondo S."/>
            <person name="Nolan M."/>
            <person name="Ohm R."/>
            <person name="Pangilinan J."/>
            <person name="Park H.-J."/>
            <person name="Ramirez L."/>
            <person name="Alfaro M."/>
            <person name="Sun H."/>
            <person name="Tritt A."/>
            <person name="Yoshinaga Y."/>
            <person name="Zwiers L.-H."/>
            <person name="Turgeon B."/>
            <person name="Goodwin S."/>
            <person name="Spatafora J."/>
            <person name="Crous P."/>
            <person name="Grigoriev I."/>
        </authorList>
    </citation>
    <scope>NUCLEOTIDE SEQUENCE</scope>
    <source>
        <strain evidence="4">CBS 207.26</strain>
    </source>
</reference>
<accession>A0A6A6DQU7</accession>
<name>A0A6A6DQU7_9PEZI</name>
<organism evidence="4 5">
    <name type="scientific">Zopfia rhizophila CBS 207.26</name>
    <dbReference type="NCBI Taxonomy" id="1314779"/>
    <lineage>
        <taxon>Eukaryota</taxon>
        <taxon>Fungi</taxon>
        <taxon>Dikarya</taxon>
        <taxon>Ascomycota</taxon>
        <taxon>Pezizomycotina</taxon>
        <taxon>Dothideomycetes</taxon>
        <taxon>Dothideomycetes incertae sedis</taxon>
        <taxon>Zopfiaceae</taxon>
        <taxon>Zopfia</taxon>
    </lineage>
</organism>
<dbReference type="Pfam" id="PF23562">
    <property type="entry name" value="AMP-binding_C_3"/>
    <property type="match status" value="1"/>
</dbReference>
<dbReference type="PANTHER" id="PTHR43439">
    <property type="entry name" value="PHENYLACETATE-COENZYME A LIGASE"/>
    <property type="match status" value="1"/>
</dbReference>
<dbReference type="SUPFAM" id="SSF56801">
    <property type="entry name" value="Acetyl-CoA synthetase-like"/>
    <property type="match status" value="1"/>
</dbReference>
<evidence type="ECO:0000256" key="1">
    <source>
        <dbReference type="ARBA" id="ARBA00022450"/>
    </source>
</evidence>
<protein>
    <submittedName>
        <fullName evidence="4">Acetyl-CoA synthetase-like protein</fullName>
    </submittedName>
</protein>
<dbReference type="OrthoDB" id="429813at2759"/>
<dbReference type="Gene3D" id="3.40.50.12780">
    <property type="entry name" value="N-terminal domain of ligase-like"/>
    <property type="match status" value="1"/>
</dbReference>
<keyword evidence="2" id="KW-0597">Phosphoprotein</keyword>
<dbReference type="InterPro" id="IPR042099">
    <property type="entry name" value="ANL_N_sf"/>
</dbReference>
<dbReference type="PANTHER" id="PTHR43439:SF2">
    <property type="entry name" value="ENZYME, PUTATIVE (JCVI)-RELATED"/>
    <property type="match status" value="1"/>
</dbReference>
<dbReference type="InterPro" id="IPR020845">
    <property type="entry name" value="AMP-binding_CS"/>
</dbReference>
<sequence>MGSSSKPWPNGRRKLLNHLVDEIARDNPNAVYAELPRSPDTYEDGFRQITFKDLSNAINGMAWWIERTLGKGNLETLVYFGPNDMAQVLLILGAVKAGYKMLFPSPTYSPAAHANLLQQSNSTALLVPAIRPSVIDTVLEVYELEVFQIPSVLDLLNGVYSHFEFSRTFEEAEAEPLVVLPTSGTTGFPKPVIWTHGWADSYAGQRYASLAPPEDSCTPESTMLGVRTLCLCPPSHASSMFVTLLFTIYCGNTVIMPLSGPPISAKMGADALLQTNCDFAVMIPPHLEQLGSDKELLERFNVKGIMWGGADISVAAGEAVSSKIKLFTVAGSTEMGMWANIRPAGPWNPELWHHMRFHPSENVEFVERAEGLYEAVIHRNNTGASESSYEQPIFKIFPDVQKTYETGDLFTAHPTVQNLWRHFGRADDMQIFLSGEKYYPAEIEKSITRHADQAALLLQVSERLPTSTKGERSEAMEKVWPAVEEANKVIPAYAKVAKSHVILIPGNQPMPRTVKGTIQKQAVINMYQKELNDLE</sequence>
<dbReference type="PROSITE" id="PS00455">
    <property type="entry name" value="AMP_BINDING"/>
    <property type="match status" value="1"/>
</dbReference>
<dbReference type="InterPro" id="IPR051414">
    <property type="entry name" value="Adenylate-forming_Reductase"/>
</dbReference>
<keyword evidence="5" id="KW-1185">Reference proteome</keyword>
<evidence type="ECO:0000313" key="4">
    <source>
        <dbReference type="EMBL" id="KAF2180762.1"/>
    </source>
</evidence>
<gene>
    <name evidence="4" type="ORF">K469DRAFT_639169</name>
</gene>
<feature type="domain" description="AMP-dependent synthetase/ligase" evidence="3">
    <location>
        <begin position="44"/>
        <end position="342"/>
    </location>
</feature>
<dbReference type="AlphaFoldDB" id="A0A6A6DQU7"/>
<proteinExistence type="predicted"/>
<dbReference type="InterPro" id="IPR000873">
    <property type="entry name" value="AMP-dep_synth/lig_dom"/>
</dbReference>
<evidence type="ECO:0000313" key="5">
    <source>
        <dbReference type="Proteomes" id="UP000800200"/>
    </source>
</evidence>
<dbReference type="Proteomes" id="UP000800200">
    <property type="component" value="Unassembled WGS sequence"/>
</dbReference>
<keyword evidence="1" id="KW-0596">Phosphopantetheine</keyword>
<dbReference type="Pfam" id="PF00501">
    <property type="entry name" value="AMP-binding"/>
    <property type="match status" value="1"/>
</dbReference>